<evidence type="ECO:0000313" key="1">
    <source>
        <dbReference type="EMBL" id="KKM20770.1"/>
    </source>
</evidence>
<feature type="non-terminal residue" evidence="1">
    <location>
        <position position="1"/>
    </location>
</feature>
<organism evidence="1">
    <name type="scientific">marine sediment metagenome</name>
    <dbReference type="NCBI Taxonomy" id="412755"/>
    <lineage>
        <taxon>unclassified sequences</taxon>
        <taxon>metagenomes</taxon>
        <taxon>ecological metagenomes</taxon>
    </lineage>
</organism>
<dbReference type="EMBL" id="LAZR01013700">
    <property type="protein sequence ID" value="KKM20770.1"/>
    <property type="molecule type" value="Genomic_DNA"/>
</dbReference>
<accession>A0A0F9KZ13</accession>
<reference evidence="1" key="1">
    <citation type="journal article" date="2015" name="Nature">
        <title>Complex archaea that bridge the gap between prokaryotes and eukaryotes.</title>
        <authorList>
            <person name="Spang A."/>
            <person name="Saw J.H."/>
            <person name="Jorgensen S.L."/>
            <person name="Zaremba-Niedzwiedzka K."/>
            <person name="Martijn J."/>
            <person name="Lind A.E."/>
            <person name="van Eijk R."/>
            <person name="Schleper C."/>
            <person name="Guy L."/>
            <person name="Ettema T.J."/>
        </authorList>
    </citation>
    <scope>NUCLEOTIDE SEQUENCE</scope>
</reference>
<sequence>GKKLEHLLSFLNHSVTDFIRKGFLKPKELPFGRADSSEFKLTKKGKHFVEVWEVFNELEKSEDLETAVEKIVESFLSKRRVRMDQIMSFFYDIKKDEEKISIGYIRNHCYQVVNLRRKTIKIRKRMKSFPHEEYFLRPYDKNKLDKMLKSKFRRELNFLLKEDLDRLMKRKLLKFRRNRYRLTWMAEFKEK</sequence>
<dbReference type="AlphaFoldDB" id="A0A0F9KZ13"/>
<name>A0A0F9KZ13_9ZZZZ</name>
<proteinExistence type="predicted"/>
<comment type="caution">
    <text evidence="1">The sequence shown here is derived from an EMBL/GenBank/DDBJ whole genome shotgun (WGS) entry which is preliminary data.</text>
</comment>
<protein>
    <submittedName>
        <fullName evidence="1">Uncharacterized protein</fullName>
    </submittedName>
</protein>
<gene>
    <name evidence="1" type="ORF">LCGC14_1642180</name>
</gene>